<keyword evidence="1" id="KW-0808">Transferase</keyword>
<keyword evidence="1" id="KW-0418">Kinase</keyword>
<reference evidence="1 2" key="1">
    <citation type="journal article" date="2019" name="Mol. Ecol. Resour.">
        <title>Improving Illumina assemblies with Hi-C and long reads: an example with the North African dromedary.</title>
        <authorList>
            <person name="Elbers J.P."/>
            <person name="Rogers M.F."/>
            <person name="Perelman P.L."/>
            <person name="Proskuryakova A.A."/>
            <person name="Serdyukova N.A."/>
            <person name="Johnson W.E."/>
            <person name="Horin P."/>
            <person name="Corander J."/>
            <person name="Murphy D."/>
            <person name="Burger P.A."/>
        </authorList>
    </citation>
    <scope>NUCLEOTIDE SEQUENCE [LARGE SCALE GENOMIC DNA]</scope>
    <source>
        <strain evidence="1">Drom800</strain>
        <tissue evidence="1">Blood</tissue>
    </source>
</reference>
<evidence type="ECO:0000313" key="2">
    <source>
        <dbReference type="Proteomes" id="UP000299084"/>
    </source>
</evidence>
<dbReference type="AlphaFoldDB" id="A0A5N4EJU9"/>
<dbReference type="STRING" id="9838.ENSCDRP00005000018"/>
<organism evidence="1 2">
    <name type="scientific">Camelus dromedarius</name>
    <name type="common">Dromedary</name>
    <name type="synonym">Arabian camel</name>
    <dbReference type="NCBI Taxonomy" id="9838"/>
    <lineage>
        <taxon>Eukaryota</taxon>
        <taxon>Metazoa</taxon>
        <taxon>Chordata</taxon>
        <taxon>Craniata</taxon>
        <taxon>Vertebrata</taxon>
        <taxon>Euteleostomi</taxon>
        <taxon>Mammalia</taxon>
        <taxon>Eutheria</taxon>
        <taxon>Laurasiatheria</taxon>
        <taxon>Artiodactyla</taxon>
        <taxon>Tylopoda</taxon>
        <taxon>Camelidae</taxon>
        <taxon>Camelus</taxon>
    </lineage>
</organism>
<keyword evidence="2" id="KW-1185">Reference proteome</keyword>
<proteinExistence type="predicted"/>
<evidence type="ECO:0000313" key="1">
    <source>
        <dbReference type="EMBL" id="KAB1283657.1"/>
    </source>
</evidence>
<gene>
    <name evidence="1" type="ORF">Cadr_000000021</name>
</gene>
<dbReference type="GO" id="GO:0016301">
    <property type="term" value="F:kinase activity"/>
    <property type="evidence" value="ECO:0007669"/>
    <property type="project" value="UniProtKB-KW"/>
</dbReference>
<sequence>MMVEPKDWKDRELEELLVSAVQKLGADAFEEVYSYLKSARQQKASEAEVRAALEKVVPRASDCFEVDQLLYFEKLIAMGEGAHH</sequence>
<protein>
    <submittedName>
        <fullName evidence="1">Serine/threonine-protein kinase Nek11</fullName>
    </submittedName>
</protein>
<accession>A0A5N4EJU9</accession>
<comment type="caution">
    <text evidence="1">The sequence shown here is derived from an EMBL/GenBank/DDBJ whole genome shotgun (WGS) entry which is preliminary data.</text>
</comment>
<dbReference type="EMBL" id="JWIN03000001">
    <property type="protein sequence ID" value="KAB1283657.1"/>
    <property type="molecule type" value="Genomic_DNA"/>
</dbReference>
<name>A0A5N4EJU9_CAMDR</name>
<dbReference type="Proteomes" id="UP000299084">
    <property type="component" value="Unassembled WGS sequence"/>
</dbReference>